<keyword evidence="2" id="KW-1185">Reference proteome</keyword>
<dbReference type="EMBL" id="QTUB01000001">
    <property type="protein sequence ID" value="REF27611.1"/>
    <property type="molecule type" value="Genomic_DNA"/>
</dbReference>
<dbReference type="RefSeq" id="WP_115826633.1">
    <property type="nucleotide sequence ID" value="NZ_QTUB01000001.1"/>
</dbReference>
<evidence type="ECO:0008006" key="3">
    <source>
        <dbReference type="Google" id="ProtNLM"/>
    </source>
</evidence>
<organism evidence="1 2">
    <name type="scientific">Xenorhabdus cabanillasii</name>
    <dbReference type="NCBI Taxonomy" id="351673"/>
    <lineage>
        <taxon>Bacteria</taxon>
        <taxon>Pseudomonadati</taxon>
        <taxon>Pseudomonadota</taxon>
        <taxon>Gammaproteobacteria</taxon>
        <taxon>Enterobacterales</taxon>
        <taxon>Morganellaceae</taxon>
        <taxon>Xenorhabdus</taxon>
    </lineage>
</organism>
<gene>
    <name evidence="1" type="ORF">BDD26_2418</name>
</gene>
<dbReference type="Gene3D" id="2.60.40.3910">
    <property type="entry name" value="Inclusion body protein"/>
    <property type="match status" value="1"/>
</dbReference>
<name>A0A3D9USE2_9GAMM</name>
<dbReference type="AlphaFoldDB" id="A0A3D9USE2"/>
<dbReference type="InterPro" id="IPR021087">
    <property type="entry name" value="Uncharacterised_PixA/AidA"/>
</dbReference>
<sequence>MADINLSIALDLKSIETVYNFSENINDAAFIDDKYVHVLALNGASFKDSTGVANAKIYGVQPQDNVNLTVVNYSEYNSEFSAILINYTVVKSNSSVSAPKIVLNTVQRPYISDSKNTDGKLIR</sequence>
<proteinExistence type="predicted"/>
<dbReference type="InterPro" id="IPR038712">
    <property type="entry name" value="PixA-like_sf"/>
</dbReference>
<comment type="caution">
    <text evidence="1">The sequence shown here is derived from an EMBL/GenBank/DDBJ whole genome shotgun (WGS) entry which is preliminary data.</text>
</comment>
<evidence type="ECO:0000313" key="2">
    <source>
        <dbReference type="Proteomes" id="UP000256294"/>
    </source>
</evidence>
<dbReference type="Proteomes" id="UP000256294">
    <property type="component" value="Unassembled WGS sequence"/>
</dbReference>
<dbReference type="Pfam" id="PF12306">
    <property type="entry name" value="PixA"/>
    <property type="match status" value="1"/>
</dbReference>
<protein>
    <recommendedName>
        <fullName evidence="3">Inclusion body protein</fullName>
    </recommendedName>
</protein>
<evidence type="ECO:0000313" key="1">
    <source>
        <dbReference type="EMBL" id="REF27611.1"/>
    </source>
</evidence>
<accession>A0A3D9USE2</accession>
<reference evidence="1 2" key="1">
    <citation type="submission" date="2018-08" db="EMBL/GenBank/DDBJ databases">
        <title>Genomic Encyclopedia of Archaeal and Bacterial Type Strains, Phase II (KMG-II): from individual species to whole genera.</title>
        <authorList>
            <person name="Goeker M."/>
        </authorList>
    </citation>
    <scope>NUCLEOTIDE SEQUENCE [LARGE SCALE GENOMIC DNA]</scope>
    <source>
        <strain evidence="1 2">DSM 17905</strain>
    </source>
</reference>